<feature type="compositionally biased region" description="Basic and acidic residues" evidence="1">
    <location>
        <begin position="103"/>
        <end position="123"/>
    </location>
</feature>
<feature type="region of interest" description="Disordered" evidence="1">
    <location>
        <begin position="185"/>
        <end position="221"/>
    </location>
</feature>
<organism evidence="2 3">
    <name type="scientific">Vespula maculifrons</name>
    <name type="common">Eastern yellow jacket</name>
    <name type="synonym">Wasp</name>
    <dbReference type="NCBI Taxonomy" id="7453"/>
    <lineage>
        <taxon>Eukaryota</taxon>
        <taxon>Metazoa</taxon>
        <taxon>Ecdysozoa</taxon>
        <taxon>Arthropoda</taxon>
        <taxon>Hexapoda</taxon>
        <taxon>Insecta</taxon>
        <taxon>Pterygota</taxon>
        <taxon>Neoptera</taxon>
        <taxon>Endopterygota</taxon>
        <taxon>Hymenoptera</taxon>
        <taxon>Apocrita</taxon>
        <taxon>Aculeata</taxon>
        <taxon>Vespoidea</taxon>
        <taxon>Vespidae</taxon>
        <taxon>Vespinae</taxon>
        <taxon>Vespula</taxon>
    </lineage>
</organism>
<comment type="caution">
    <text evidence="2">The sequence shown here is derived from an EMBL/GenBank/DDBJ whole genome shotgun (WGS) entry which is preliminary data.</text>
</comment>
<feature type="compositionally biased region" description="Basic and acidic residues" evidence="1">
    <location>
        <begin position="87"/>
        <end position="96"/>
    </location>
</feature>
<proteinExistence type="predicted"/>
<feature type="region of interest" description="Disordered" evidence="1">
    <location>
        <begin position="38"/>
        <end position="123"/>
    </location>
</feature>
<feature type="compositionally biased region" description="Basic and acidic residues" evidence="1">
    <location>
        <begin position="59"/>
        <end position="79"/>
    </location>
</feature>
<reference evidence="2 3" key="1">
    <citation type="journal article" date="2024" name="Ann. Entomol. Soc. Am.">
        <title>Genomic analyses of the southern and eastern yellowjacket wasps (Hymenoptera: Vespidae) reveal evolutionary signatures of social life.</title>
        <authorList>
            <person name="Catto M.A."/>
            <person name="Caine P.B."/>
            <person name="Orr S.E."/>
            <person name="Hunt B.G."/>
            <person name="Goodisman M.A.D."/>
        </authorList>
    </citation>
    <scope>NUCLEOTIDE SEQUENCE [LARGE SCALE GENOMIC DNA]</scope>
    <source>
        <strain evidence="2">232</strain>
        <tissue evidence="2">Head and thorax</tissue>
    </source>
</reference>
<feature type="compositionally biased region" description="Basic and acidic residues" evidence="1">
    <location>
        <begin position="702"/>
        <end position="721"/>
    </location>
</feature>
<keyword evidence="3" id="KW-1185">Reference proteome</keyword>
<feature type="compositionally biased region" description="Basic and acidic residues" evidence="1">
    <location>
        <begin position="1"/>
        <end position="10"/>
    </location>
</feature>
<name>A0ABD2CR73_VESMC</name>
<feature type="region of interest" description="Disordered" evidence="1">
    <location>
        <begin position="461"/>
        <end position="482"/>
    </location>
</feature>
<protein>
    <submittedName>
        <fullName evidence="2">Uncharacterized protein</fullName>
    </submittedName>
</protein>
<dbReference type="EMBL" id="JAYRBN010000035">
    <property type="protein sequence ID" value="KAL2747613.1"/>
    <property type="molecule type" value="Genomic_DNA"/>
</dbReference>
<evidence type="ECO:0000256" key="1">
    <source>
        <dbReference type="SAM" id="MobiDB-lite"/>
    </source>
</evidence>
<feature type="compositionally biased region" description="Basic and acidic residues" evidence="1">
    <location>
        <begin position="212"/>
        <end position="221"/>
    </location>
</feature>
<feature type="region of interest" description="Disordered" evidence="1">
    <location>
        <begin position="1"/>
        <end position="25"/>
    </location>
</feature>
<dbReference type="Proteomes" id="UP001607303">
    <property type="component" value="Unassembled WGS sequence"/>
</dbReference>
<dbReference type="AlphaFoldDB" id="A0ABD2CR73"/>
<sequence>MTVRREDGQGMRHSSSWPDRSQRTVRVRVDPLSRAFTIVPTSRSSEEEEEKPKIFGKSLTHDVTIDDKTQKKEKEKEKEAEEEEEVIIVKEEKKEKEEEEKEDNVNPRVEIDRKSRPHREFQRKTLHSSLRALNRHRLYVETSSLSSTISTGRASRRRRSNSSIELKIFDVAPIGLKDDVKEKKEGTLLADSSSHSVREGKGDGKEEEYEEKSEKEKIIEKRETSKPTVVLTPHIEIVDYDRIGGTTSSSQSDRHACPKCTSEGQLRLQVDPFRSPIAYDASNGSINGPRTRPQSILSKKRREIDRSNACDRSTWPDGRTTSFATGYLAKRELTLGKKKRNGLSNANQQTCRPSYDLCKEATLRRHYYPEGGWGYVIVTCSMLVHFLGIGLQFAAPGTWHLTAQLKFHHPPLHSADLLIVMERKHQSVSGTPDENVYRKRRNSYSEAMAEENTIEDHELTVERRHSRGSLGTASSILRRKSKSRENSSIESVSWSSTSFDSKRDLNRTTSAETNRSWSEAEMHEVLRSYPDIASRLIRCKCYVDINNKCQCRCRYQCSCNQCCNRQRRRISAISRRDSFGSFKRKDSSYSVSTCQSFLPPSSARNSAGSLYRIGYYNGQDSDQNETIVKKDSIQRRHSDQTHFVRGCQIEYADRRRYSEQTPRDTIGECTARCNNHLRSRLSSRFLAKAGQKRSWLSFQRASTDDVPVKEADETDNEKDGNDSGISSVPENRRKSNATEVNPKMFKRRFSEQLILEAGLSGFPDFETLVTERDDNAEDEEESFTGINARKRLTLKKHYYPEGGWGRTIILVAVLVQLLSHGLQLAAGVILTPTINHFQRDVRDADQSVRYQEASLIEKEEGRRITRSSLDTLNLLAGKKRRERDT</sequence>
<gene>
    <name evidence="2" type="ORF">V1477_004305</name>
</gene>
<evidence type="ECO:0000313" key="3">
    <source>
        <dbReference type="Proteomes" id="UP001607303"/>
    </source>
</evidence>
<accession>A0ABD2CR73</accession>
<feature type="region of interest" description="Disordered" evidence="1">
    <location>
        <begin position="700"/>
        <end position="739"/>
    </location>
</feature>
<evidence type="ECO:0000313" key="2">
    <source>
        <dbReference type="EMBL" id="KAL2747613.1"/>
    </source>
</evidence>